<reference evidence="2" key="1">
    <citation type="journal article" date="2020" name="bioRxiv">
        <title>Chromosome-level reference genome of the European wasp spider Argiope bruennichi: a resource for studies on range expansion and evolutionary adaptation.</title>
        <authorList>
            <person name="Sheffer M.M."/>
            <person name="Hoppe A."/>
            <person name="Krehenwinkel H."/>
            <person name="Uhl G."/>
            <person name="Kuss A.W."/>
            <person name="Jensen L."/>
            <person name="Jensen C."/>
            <person name="Gillespie R.G."/>
            <person name="Hoff K.J."/>
            <person name="Prost S."/>
        </authorList>
    </citation>
    <scope>NUCLEOTIDE SEQUENCE</scope>
</reference>
<proteinExistence type="predicted"/>
<dbReference type="Proteomes" id="UP000807504">
    <property type="component" value="Unassembled WGS sequence"/>
</dbReference>
<keyword evidence="3" id="KW-1185">Reference proteome</keyword>
<feature type="compositionally biased region" description="Basic and acidic residues" evidence="1">
    <location>
        <begin position="34"/>
        <end position="43"/>
    </location>
</feature>
<name>A0A8T0EZB2_ARGBR</name>
<protein>
    <submittedName>
        <fullName evidence="2">Uncharacterized protein</fullName>
    </submittedName>
</protein>
<evidence type="ECO:0000313" key="2">
    <source>
        <dbReference type="EMBL" id="KAF8781978.1"/>
    </source>
</evidence>
<evidence type="ECO:0000256" key="1">
    <source>
        <dbReference type="SAM" id="MobiDB-lite"/>
    </source>
</evidence>
<organism evidence="2 3">
    <name type="scientific">Argiope bruennichi</name>
    <name type="common">Wasp spider</name>
    <name type="synonym">Aranea bruennichi</name>
    <dbReference type="NCBI Taxonomy" id="94029"/>
    <lineage>
        <taxon>Eukaryota</taxon>
        <taxon>Metazoa</taxon>
        <taxon>Ecdysozoa</taxon>
        <taxon>Arthropoda</taxon>
        <taxon>Chelicerata</taxon>
        <taxon>Arachnida</taxon>
        <taxon>Araneae</taxon>
        <taxon>Araneomorphae</taxon>
        <taxon>Entelegynae</taxon>
        <taxon>Araneoidea</taxon>
        <taxon>Araneidae</taxon>
        <taxon>Argiope</taxon>
    </lineage>
</organism>
<gene>
    <name evidence="2" type="ORF">HNY73_012316</name>
</gene>
<sequence>MNSGGPPPKEGSHSGEAPSSRLPAGAASTGGDAIAKHHMEEARGPQVVGGRHRPRMNLQCTSVAAAPRATHRTTRREGGLSRSGKGSALGDPRTVCCAQKNSSVSYKCGDRTGDTATHYIRRTQP</sequence>
<dbReference type="EMBL" id="JABXBU010001863">
    <property type="protein sequence ID" value="KAF8781978.1"/>
    <property type="molecule type" value="Genomic_DNA"/>
</dbReference>
<evidence type="ECO:0000313" key="3">
    <source>
        <dbReference type="Proteomes" id="UP000807504"/>
    </source>
</evidence>
<reference evidence="2" key="2">
    <citation type="submission" date="2020-06" db="EMBL/GenBank/DDBJ databases">
        <authorList>
            <person name="Sheffer M."/>
        </authorList>
    </citation>
    <scope>NUCLEOTIDE SEQUENCE</scope>
</reference>
<comment type="caution">
    <text evidence="2">The sequence shown here is derived from an EMBL/GenBank/DDBJ whole genome shotgun (WGS) entry which is preliminary data.</text>
</comment>
<feature type="region of interest" description="Disordered" evidence="1">
    <location>
        <begin position="1"/>
        <end position="93"/>
    </location>
</feature>
<accession>A0A8T0EZB2</accession>
<dbReference type="AlphaFoldDB" id="A0A8T0EZB2"/>